<feature type="active site" description="Schiff-base intermediate with substrate" evidence="5">
    <location>
        <position position="165"/>
    </location>
</feature>
<dbReference type="InterPro" id="IPR002220">
    <property type="entry name" value="DapA-like"/>
</dbReference>
<dbReference type="STRING" id="572547.Amico_1829"/>
<feature type="active site" description="Proton donor/acceptor" evidence="5">
    <location>
        <position position="137"/>
    </location>
</feature>
<evidence type="ECO:0000256" key="1">
    <source>
        <dbReference type="ARBA" id="ARBA00007592"/>
    </source>
</evidence>
<keyword evidence="2 4" id="KW-0456">Lyase</keyword>
<dbReference type="eggNOG" id="COG0329">
    <property type="taxonomic scope" value="Bacteria"/>
</dbReference>
<evidence type="ECO:0000256" key="3">
    <source>
        <dbReference type="ARBA" id="ARBA00023270"/>
    </source>
</evidence>
<dbReference type="EMBL" id="CP001997">
    <property type="protein sequence ID" value="ADE57942.1"/>
    <property type="molecule type" value="Genomic_DNA"/>
</dbReference>
<dbReference type="PANTHER" id="PTHR12128:SF66">
    <property type="entry name" value="4-HYDROXY-2-OXOGLUTARATE ALDOLASE, MITOCHONDRIAL"/>
    <property type="match status" value="1"/>
</dbReference>
<keyword evidence="3" id="KW-0704">Schiff base</keyword>
<dbReference type="KEGG" id="aco:Amico_1829"/>
<dbReference type="PROSITE" id="PS00666">
    <property type="entry name" value="DHDPS_2"/>
    <property type="match status" value="1"/>
</dbReference>
<dbReference type="RefSeq" id="WP_013049204.1">
    <property type="nucleotide sequence ID" value="NC_014011.1"/>
</dbReference>
<dbReference type="InterPro" id="IPR020625">
    <property type="entry name" value="Schiff_base-form_aldolases_AS"/>
</dbReference>
<dbReference type="GO" id="GO:0008840">
    <property type="term" value="F:4-hydroxy-tetrahydrodipicolinate synthase activity"/>
    <property type="evidence" value="ECO:0007669"/>
    <property type="project" value="TreeGrafter"/>
</dbReference>
<evidence type="ECO:0000256" key="4">
    <source>
        <dbReference type="PIRNR" id="PIRNR001365"/>
    </source>
</evidence>
<organism evidence="6 7">
    <name type="scientific">Aminobacterium colombiense (strain DSM 12261 / ALA-1)</name>
    <dbReference type="NCBI Taxonomy" id="572547"/>
    <lineage>
        <taxon>Bacteria</taxon>
        <taxon>Thermotogati</taxon>
        <taxon>Synergistota</taxon>
        <taxon>Synergistia</taxon>
        <taxon>Synergistales</taxon>
        <taxon>Aminobacteriaceae</taxon>
        <taxon>Aminobacterium</taxon>
    </lineage>
</organism>
<dbReference type="AlphaFoldDB" id="D5EHB0"/>
<dbReference type="HOGENOM" id="CLU_049343_0_1_0"/>
<evidence type="ECO:0000313" key="6">
    <source>
        <dbReference type="EMBL" id="ADE57942.1"/>
    </source>
</evidence>
<name>D5EHB0_AMICL</name>
<dbReference type="Pfam" id="PF00701">
    <property type="entry name" value="DHDPS"/>
    <property type="match status" value="1"/>
</dbReference>
<reference evidence="6 7" key="1">
    <citation type="journal article" date="2010" name="Stand. Genomic Sci.">
        <title>Complete genome sequence of Aminobacterium colombiense type strain (ALA-1).</title>
        <authorList>
            <person name="Chertkov O."/>
            <person name="Sikorski J."/>
            <person name="Brambilla E."/>
            <person name="Lapidus A."/>
            <person name="Copeland A."/>
            <person name="Glavina Del Rio T."/>
            <person name="Nolan M."/>
            <person name="Lucas S."/>
            <person name="Tice H."/>
            <person name="Cheng J.F."/>
            <person name="Han C."/>
            <person name="Detter J.C."/>
            <person name="Bruce D."/>
            <person name="Tapia R."/>
            <person name="Goodwin L."/>
            <person name="Pitluck S."/>
            <person name="Liolios K."/>
            <person name="Ivanova N."/>
            <person name="Mavromatis K."/>
            <person name="Ovchinnikova G."/>
            <person name="Pati A."/>
            <person name="Chen A."/>
            <person name="Palaniappan K."/>
            <person name="Land M."/>
            <person name="Hauser L."/>
            <person name="Chang Y.J."/>
            <person name="Jeffries C.D."/>
            <person name="Spring S."/>
            <person name="Rohde M."/>
            <person name="Goker M."/>
            <person name="Bristow J."/>
            <person name="Eisen J.A."/>
            <person name="Markowitz V."/>
            <person name="Hugenholtz P."/>
            <person name="Kyrpides N.C."/>
            <person name="Klenk H.P."/>
        </authorList>
    </citation>
    <scope>NUCLEOTIDE SEQUENCE [LARGE SCALE GENOMIC DNA]</scope>
    <source>
        <strain evidence="7">DSM 12261 / ALA-1</strain>
    </source>
</reference>
<keyword evidence="7" id="KW-1185">Reference proteome</keyword>
<dbReference type="SMART" id="SM01130">
    <property type="entry name" value="DHDPS"/>
    <property type="match status" value="1"/>
</dbReference>
<proteinExistence type="inferred from homology"/>
<dbReference type="Proteomes" id="UP000002366">
    <property type="component" value="Chromosome"/>
</dbReference>
<dbReference type="PANTHER" id="PTHR12128">
    <property type="entry name" value="DIHYDRODIPICOLINATE SYNTHASE"/>
    <property type="match status" value="1"/>
</dbReference>
<evidence type="ECO:0000256" key="2">
    <source>
        <dbReference type="ARBA" id="ARBA00023239"/>
    </source>
</evidence>
<dbReference type="GO" id="GO:0044281">
    <property type="term" value="P:small molecule metabolic process"/>
    <property type="evidence" value="ECO:0007669"/>
    <property type="project" value="UniProtKB-ARBA"/>
</dbReference>
<dbReference type="PRINTS" id="PR00146">
    <property type="entry name" value="DHPICSNTHASE"/>
</dbReference>
<comment type="similarity">
    <text evidence="1 4">Belongs to the DapA family.</text>
</comment>
<dbReference type="OrthoDB" id="9782828at2"/>
<dbReference type="PIRSF" id="PIRSF001365">
    <property type="entry name" value="DHDPS"/>
    <property type="match status" value="1"/>
</dbReference>
<dbReference type="Gene3D" id="3.20.20.70">
    <property type="entry name" value="Aldolase class I"/>
    <property type="match status" value="1"/>
</dbReference>
<sequence>MSDIRGIFAPVGTTFDGDGNLDLQKYEENARKFSQTGLAGLVILGSNGEFVMLNMKEKVTLVETARKAVSSSMKIIAGTGCESLRDTIELTKRCAGAGADAALVITPNFFKRDMNPQTLEKFFVAVADASPMPIMLYNMPGNAGVNIPSSLSIALSDHPNIVGIKDSSGNIVQISEVIAKTRNKNFSVFAGSGSFLLPTLMLGGVGGTLAVANVVPEYCVAIYNAWNKGEIDKARELQLGLLELNAAVTARFGIGGMKSAMEMAGYWGGNPRLPILPATEEVKNEIRRIYDEALALFSRVEGGECGC</sequence>
<evidence type="ECO:0000313" key="7">
    <source>
        <dbReference type="Proteomes" id="UP000002366"/>
    </source>
</evidence>
<dbReference type="CDD" id="cd00408">
    <property type="entry name" value="DHDPS-like"/>
    <property type="match status" value="1"/>
</dbReference>
<gene>
    <name evidence="6" type="ordered locus">Amico_1829</name>
</gene>
<evidence type="ECO:0000256" key="5">
    <source>
        <dbReference type="PIRSR" id="PIRSR001365-1"/>
    </source>
</evidence>
<protein>
    <submittedName>
        <fullName evidence="6">Dihydrodipicolinate synthetase</fullName>
    </submittedName>
</protein>
<accession>D5EHB0</accession>
<dbReference type="SUPFAM" id="SSF51569">
    <property type="entry name" value="Aldolase"/>
    <property type="match status" value="1"/>
</dbReference>
<dbReference type="InterPro" id="IPR013785">
    <property type="entry name" value="Aldolase_TIM"/>
</dbReference>